<accession>A0AAD4F2S8</accession>
<dbReference type="SUPFAM" id="SSF48371">
    <property type="entry name" value="ARM repeat"/>
    <property type="match status" value="1"/>
</dbReference>
<name>A0AAD4F2S8_9PEZI</name>
<dbReference type="InterPro" id="IPR016024">
    <property type="entry name" value="ARM-type_fold"/>
</dbReference>
<evidence type="ECO:0000313" key="7">
    <source>
        <dbReference type="EMBL" id="KAG7292092.1"/>
    </source>
</evidence>
<dbReference type="EMBL" id="JAHCVI010000001">
    <property type="protein sequence ID" value="KAG7292092.1"/>
    <property type="molecule type" value="Genomic_DNA"/>
</dbReference>
<dbReference type="AlphaFoldDB" id="A0AAD4F2S8"/>
<keyword evidence="3" id="KW-0812">Transmembrane</keyword>
<feature type="compositionally biased region" description="Low complexity" evidence="5">
    <location>
        <begin position="1"/>
        <end position="12"/>
    </location>
</feature>
<comment type="subcellular location">
    <subcellularLocation>
        <location evidence="1">Nucleus membrane</location>
        <topology evidence="1">Multi-pass membrane protein</topology>
    </subcellularLocation>
</comment>
<dbReference type="GO" id="GO:0031965">
    <property type="term" value="C:nuclear membrane"/>
    <property type="evidence" value="ECO:0007669"/>
    <property type="project" value="UniProtKB-SubCell"/>
</dbReference>
<evidence type="ECO:0000256" key="5">
    <source>
        <dbReference type="SAM" id="MobiDB-lite"/>
    </source>
</evidence>
<evidence type="ECO:0000256" key="2">
    <source>
        <dbReference type="ARBA" id="ARBA00007797"/>
    </source>
</evidence>
<sequence length="550" mass="62863">MAAAVADSAVKTAVKRKRQENGDTGKKRRKSGSGGDGDDDDLKTHIQKLEAEIQESRKHYNNIATLAELAQKHDENPKAAIAASEALCRIFIRLLAAGNLVKRKDASERDATVTSWLRDRLADYRKALLAMFRSKKVAFDALMLAMALLKAEAQHLGDRQDAVFPRYFFSDIVATLIESPVDQLREHFSENFIDQYDDIRFYTFEALKTYLTDREHSVDEDTRSVVFEMLISMEDVPESNDDLEDFYIEPPQKKKHPLRSLSQHKKQAQEAWLALFHLGLSKEQRKKVLEAMATSIAPWFTQPELLMDFLTDCYNSGGSISLLALSGVFYLIQERNLDYPEFFTKLYSLLDADILHSKHRSRFFRLLDTFLGSSHLPAVMVASFIKRLARLALNAPPSAIVVIVPWFYNLFKKHPLTTFMMHRVPRTKEEKELIESEGVEDPFLPDEKDPMETHAIDSCLWEIVQLQSHYHPNVATIAKIISEQFTKQAYSLEDFLDHSYGSLLEAEMSKEVKKPPVVEYMIPKKIFTKAAPDSEEKDSLLVSLWDFGSS</sequence>
<evidence type="ECO:0000256" key="4">
    <source>
        <dbReference type="ARBA" id="ARBA00022989"/>
    </source>
</evidence>
<keyword evidence="8" id="KW-1185">Reference proteome</keyword>
<dbReference type="InterPro" id="IPR005612">
    <property type="entry name" value="CCAAT-binding_factor"/>
</dbReference>
<dbReference type="GO" id="GO:0042254">
    <property type="term" value="P:ribosome biogenesis"/>
    <property type="evidence" value="ECO:0007669"/>
    <property type="project" value="InterPro"/>
</dbReference>
<dbReference type="GO" id="GO:0030692">
    <property type="term" value="C:Noc4p-Nop14p complex"/>
    <property type="evidence" value="ECO:0007669"/>
    <property type="project" value="TreeGrafter"/>
</dbReference>
<comment type="similarity">
    <text evidence="2">Belongs to the CBF/MAK21 family.</text>
</comment>
<keyword evidence="4" id="KW-1133">Transmembrane helix</keyword>
<dbReference type="Pfam" id="PF03914">
    <property type="entry name" value="CBF"/>
    <property type="match status" value="1"/>
</dbReference>
<dbReference type="GO" id="GO:0032040">
    <property type="term" value="C:small-subunit processome"/>
    <property type="evidence" value="ECO:0007669"/>
    <property type="project" value="TreeGrafter"/>
</dbReference>
<evidence type="ECO:0000256" key="1">
    <source>
        <dbReference type="ARBA" id="ARBA00004232"/>
    </source>
</evidence>
<protein>
    <recommendedName>
        <fullName evidence="6">CCAAT-binding factor domain-containing protein</fullName>
    </recommendedName>
</protein>
<evidence type="ECO:0000256" key="3">
    <source>
        <dbReference type="ARBA" id="ARBA00022692"/>
    </source>
</evidence>
<dbReference type="InterPro" id="IPR027193">
    <property type="entry name" value="Noc4"/>
</dbReference>
<dbReference type="Proteomes" id="UP001197093">
    <property type="component" value="Unassembled WGS sequence"/>
</dbReference>
<feature type="domain" description="CCAAT-binding factor" evidence="6">
    <location>
        <begin position="321"/>
        <end position="478"/>
    </location>
</feature>
<feature type="region of interest" description="Disordered" evidence="5">
    <location>
        <begin position="1"/>
        <end position="42"/>
    </location>
</feature>
<evidence type="ECO:0000313" key="8">
    <source>
        <dbReference type="Proteomes" id="UP001197093"/>
    </source>
</evidence>
<reference evidence="7" key="1">
    <citation type="submission" date="2023-02" db="EMBL/GenBank/DDBJ databases">
        <authorList>
            <person name="Palmer J.M."/>
        </authorList>
    </citation>
    <scope>NUCLEOTIDE SEQUENCE</scope>
    <source>
        <strain evidence="7">FW57</strain>
    </source>
</reference>
<evidence type="ECO:0000259" key="6">
    <source>
        <dbReference type="Pfam" id="PF03914"/>
    </source>
</evidence>
<comment type="caution">
    <text evidence="7">The sequence shown here is derived from an EMBL/GenBank/DDBJ whole genome shotgun (WGS) entry which is preliminary data.</text>
</comment>
<organism evidence="7 8">
    <name type="scientific">Staphylotrichum longicolle</name>
    <dbReference type="NCBI Taxonomy" id="669026"/>
    <lineage>
        <taxon>Eukaryota</taxon>
        <taxon>Fungi</taxon>
        <taxon>Dikarya</taxon>
        <taxon>Ascomycota</taxon>
        <taxon>Pezizomycotina</taxon>
        <taxon>Sordariomycetes</taxon>
        <taxon>Sordariomycetidae</taxon>
        <taxon>Sordariales</taxon>
        <taxon>Chaetomiaceae</taxon>
        <taxon>Staphylotrichum</taxon>
    </lineage>
</organism>
<gene>
    <name evidence="7" type="ORF">NEMBOFW57_002125</name>
</gene>
<keyword evidence="4" id="KW-0472">Membrane</keyword>
<proteinExistence type="inferred from homology"/>
<dbReference type="PANTHER" id="PTHR12455:SF0">
    <property type="entry name" value="NUCLEOLAR COMPLEX PROTEIN 4 HOMOLOG"/>
    <property type="match status" value="1"/>
</dbReference>
<dbReference type="PANTHER" id="PTHR12455">
    <property type="entry name" value="NUCLEOLAR COMPLEX PROTEIN 4"/>
    <property type="match status" value="1"/>
</dbReference>